<organism evidence="1 2">
    <name type="scientific">Dermacentor silvarum</name>
    <name type="common">Tick</name>
    <dbReference type="NCBI Taxonomy" id="543639"/>
    <lineage>
        <taxon>Eukaryota</taxon>
        <taxon>Metazoa</taxon>
        <taxon>Ecdysozoa</taxon>
        <taxon>Arthropoda</taxon>
        <taxon>Chelicerata</taxon>
        <taxon>Arachnida</taxon>
        <taxon>Acari</taxon>
        <taxon>Parasitiformes</taxon>
        <taxon>Ixodida</taxon>
        <taxon>Ixodoidea</taxon>
        <taxon>Ixodidae</taxon>
        <taxon>Rhipicephalinae</taxon>
        <taxon>Dermacentor</taxon>
    </lineage>
</organism>
<gene>
    <name evidence="1" type="ORF">HPB49_003930</name>
</gene>
<accession>A0ACB8DU38</accession>
<evidence type="ECO:0000313" key="1">
    <source>
        <dbReference type="EMBL" id="KAH7977903.1"/>
    </source>
</evidence>
<proteinExistence type="predicted"/>
<name>A0ACB8DU38_DERSI</name>
<comment type="caution">
    <text evidence="1">The sequence shown here is derived from an EMBL/GenBank/DDBJ whole genome shotgun (WGS) entry which is preliminary data.</text>
</comment>
<evidence type="ECO:0000313" key="2">
    <source>
        <dbReference type="Proteomes" id="UP000821865"/>
    </source>
</evidence>
<reference evidence="1" key="1">
    <citation type="submission" date="2020-05" db="EMBL/GenBank/DDBJ databases">
        <title>Large-scale comparative analyses of tick genomes elucidate their genetic diversity and vector capacities.</title>
        <authorList>
            <person name="Jia N."/>
            <person name="Wang J."/>
            <person name="Shi W."/>
            <person name="Du L."/>
            <person name="Sun Y."/>
            <person name="Zhan W."/>
            <person name="Jiang J."/>
            <person name="Wang Q."/>
            <person name="Zhang B."/>
            <person name="Ji P."/>
            <person name="Sakyi L.B."/>
            <person name="Cui X."/>
            <person name="Yuan T."/>
            <person name="Jiang B."/>
            <person name="Yang W."/>
            <person name="Lam T.T.-Y."/>
            <person name="Chang Q."/>
            <person name="Ding S."/>
            <person name="Wang X."/>
            <person name="Zhu J."/>
            <person name="Ruan X."/>
            <person name="Zhao L."/>
            <person name="Wei J."/>
            <person name="Que T."/>
            <person name="Du C."/>
            <person name="Cheng J."/>
            <person name="Dai P."/>
            <person name="Han X."/>
            <person name="Huang E."/>
            <person name="Gao Y."/>
            <person name="Liu J."/>
            <person name="Shao H."/>
            <person name="Ye R."/>
            <person name="Li L."/>
            <person name="Wei W."/>
            <person name="Wang X."/>
            <person name="Wang C."/>
            <person name="Yang T."/>
            <person name="Huo Q."/>
            <person name="Li W."/>
            <person name="Guo W."/>
            <person name="Chen H."/>
            <person name="Zhou L."/>
            <person name="Ni X."/>
            <person name="Tian J."/>
            <person name="Zhou Y."/>
            <person name="Sheng Y."/>
            <person name="Liu T."/>
            <person name="Pan Y."/>
            <person name="Xia L."/>
            <person name="Li J."/>
            <person name="Zhao F."/>
            <person name="Cao W."/>
        </authorList>
    </citation>
    <scope>NUCLEOTIDE SEQUENCE</scope>
    <source>
        <strain evidence="1">Dsil-2018</strain>
    </source>
</reference>
<protein>
    <submittedName>
        <fullName evidence="1">Uncharacterized protein</fullName>
    </submittedName>
</protein>
<dbReference type="EMBL" id="CM023470">
    <property type="protein sequence ID" value="KAH7977903.1"/>
    <property type="molecule type" value="Genomic_DNA"/>
</dbReference>
<sequence>MNNERWARRVFRYTSLKGVSTQWSRRLYSLCRKFSLFTDPVQEDSERKWSMEVRTRVQEAETSMWQSAMDQKSSLALYRVHKTTISVERLYDNSAGSALLFETRAGALRTKIASRKRNSRRLRLMHAVLSFTADALSPEAYFSRLLRTPQCKG</sequence>
<keyword evidence="2" id="KW-1185">Reference proteome</keyword>
<dbReference type="Proteomes" id="UP000821865">
    <property type="component" value="Chromosome 1"/>
</dbReference>